<dbReference type="Proteomes" id="UP000280307">
    <property type="component" value="Unassembled WGS sequence"/>
</dbReference>
<comment type="caution">
    <text evidence="9">The sequence shown here is derived from an EMBL/GenBank/DDBJ whole genome shotgun (WGS) entry which is preliminary data.</text>
</comment>
<feature type="domain" description="Protein kinase" evidence="8">
    <location>
        <begin position="42"/>
        <end position="295"/>
    </location>
</feature>
<gene>
    <name evidence="9" type="ORF">EI684_04580</name>
</gene>
<dbReference type="InterPro" id="IPR011009">
    <property type="entry name" value="Kinase-like_dom_sf"/>
</dbReference>
<evidence type="ECO:0000313" key="10">
    <source>
        <dbReference type="Proteomes" id="UP000280307"/>
    </source>
</evidence>
<feature type="transmembrane region" description="Helical" evidence="7">
    <location>
        <begin position="316"/>
        <end position="340"/>
    </location>
</feature>
<dbReference type="GO" id="GO:0004674">
    <property type="term" value="F:protein serine/threonine kinase activity"/>
    <property type="evidence" value="ECO:0007669"/>
    <property type="project" value="UniProtKB-KW"/>
</dbReference>
<sequence length="457" mass="50120">MLICKDGCGVENPDTATLCQHCGRSLRLALRVHNPGTMVRIYQIRRVIGWGGSGAVYEAEDTRQPGSRVALKECFDPSVIANGQSEFAVLRQLQHPYLPRYEERFVEQGNGYVVLEFIPGQSVEEMQKAAGGPLPEQQALGFAFQVCEALEYLHGQHPPRIHRDIKPANIRLAADGLIKLVDIGLFKQGTDTERASRMGMLPAYTPIEQHPLSPGSTDQRSDIYSLGATLYFLLSGTVPISSFERIKTPQNDPLVPLDRLNLTISPHLTQAVRKAMSLRPENRYHTIGAFKQALMNQQPVGRPSRPLPAGKRPSSLSIFLMSGVGIVFLFALFGVIALAAQIWTTGTIPMALSATATPISPPTSTPTPVVPIIRPANVAQVRELNRLGKGTISTVAFAPHQRMLAVASSLGIYFYDSQTFTEMRFIETDIRVNNIAFAPKTWFIVTLQFGVTPPAPA</sequence>
<keyword evidence="9" id="KW-0723">Serine/threonine-protein kinase</keyword>
<feature type="binding site" evidence="6">
    <location>
        <position position="72"/>
    </location>
    <ligand>
        <name>ATP</name>
        <dbReference type="ChEBI" id="CHEBI:30616"/>
    </ligand>
</feature>
<evidence type="ECO:0000256" key="2">
    <source>
        <dbReference type="ARBA" id="ARBA00022679"/>
    </source>
</evidence>
<evidence type="ECO:0000313" key="9">
    <source>
        <dbReference type="EMBL" id="RRR75485.1"/>
    </source>
</evidence>
<dbReference type="GO" id="GO:0005524">
    <property type="term" value="F:ATP binding"/>
    <property type="evidence" value="ECO:0007669"/>
    <property type="project" value="UniProtKB-UniRule"/>
</dbReference>
<dbReference type="CDD" id="cd14014">
    <property type="entry name" value="STKc_PknB_like"/>
    <property type="match status" value="1"/>
</dbReference>
<dbReference type="PANTHER" id="PTHR43289">
    <property type="entry name" value="MITOGEN-ACTIVATED PROTEIN KINASE KINASE KINASE 20-RELATED"/>
    <property type="match status" value="1"/>
</dbReference>
<dbReference type="EMBL" id="RSAS01000186">
    <property type="protein sequence ID" value="RRR75485.1"/>
    <property type="molecule type" value="Genomic_DNA"/>
</dbReference>
<organism evidence="9 10">
    <name type="scientific">Candidatus Viridilinea halotolerans</name>
    <dbReference type="NCBI Taxonomy" id="2491704"/>
    <lineage>
        <taxon>Bacteria</taxon>
        <taxon>Bacillati</taxon>
        <taxon>Chloroflexota</taxon>
        <taxon>Chloroflexia</taxon>
        <taxon>Chloroflexales</taxon>
        <taxon>Chloroflexineae</taxon>
        <taxon>Oscillochloridaceae</taxon>
        <taxon>Candidatus Viridilinea</taxon>
    </lineage>
</organism>
<evidence type="ECO:0000256" key="1">
    <source>
        <dbReference type="ARBA" id="ARBA00012513"/>
    </source>
</evidence>
<keyword evidence="3 6" id="KW-0547">Nucleotide-binding</keyword>
<dbReference type="PROSITE" id="PS50011">
    <property type="entry name" value="PROTEIN_KINASE_DOM"/>
    <property type="match status" value="1"/>
</dbReference>
<dbReference type="InterPro" id="IPR017441">
    <property type="entry name" value="Protein_kinase_ATP_BS"/>
</dbReference>
<evidence type="ECO:0000256" key="4">
    <source>
        <dbReference type="ARBA" id="ARBA00022777"/>
    </source>
</evidence>
<keyword evidence="5 6" id="KW-0067">ATP-binding</keyword>
<dbReference type="PROSITE" id="PS00107">
    <property type="entry name" value="PROTEIN_KINASE_ATP"/>
    <property type="match status" value="1"/>
</dbReference>
<dbReference type="Pfam" id="PF00069">
    <property type="entry name" value="Pkinase"/>
    <property type="match status" value="1"/>
</dbReference>
<dbReference type="PANTHER" id="PTHR43289:SF6">
    <property type="entry name" value="SERINE_THREONINE-PROTEIN KINASE NEKL-3"/>
    <property type="match status" value="1"/>
</dbReference>
<keyword evidence="7" id="KW-1133">Transmembrane helix</keyword>
<dbReference type="SUPFAM" id="SSF56112">
    <property type="entry name" value="Protein kinase-like (PK-like)"/>
    <property type="match status" value="1"/>
</dbReference>
<feature type="non-terminal residue" evidence="9">
    <location>
        <position position="457"/>
    </location>
</feature>
<dbReference type="SMART" id="SM00220">
    <property type="entry name" value="S_TKc"/>
    <property type="match status" value="1"/>
</dbReference>
<evidence type="ECO:0000256" key="3">
    <source>
        <dbReference type="ARBA" id="ARBA00022741"/>
    </source>
</evidence>
<evidence type="ECO:0000256" key="7">
    <source>
        <dbReference type="SAM" id="Phobius"/>
    </source>
</evidence>
<dbReference type="Gene3D" id="1.10.510.10">
    <property type="entry name" value="Transferase(Phosphotransferase) domain 1"/>
    <property type="match status" value="1"/>
</dbReference>
<evidence type="ECO:0000259" key="8">
    <source>
        <dbReference type="PROSITE" id="PS50011"/>
    </source>
</evidence>
<keyword evidence="7" id="KW-0812">Transmembrane</keyword>
<evidence type="ECO:0000256" key="6">
    <source>
        <dbReference type="PROSITE-ProRule" id="PRU10141"/>
    </source>
</evidence>
<accession>A0A426U6B8</accession>
<keyword evidence="7" id="KW-0472">Membrane</keyword>
<dbReference type="AlphaFoldDB" id="A0A426U6B8"/>
<protein>
    <recommendedName>
        <fullName evidence="1">non-specific serine/threonine protein kinase</fullName>
        <ecNumber evidence="1">2.7.11.1</ecNumber>
    </recommendedName>
</protein>
<reference evidence="9 10" key="1">
    <citation type="submission" date="2018-12" db="EMBL/GenBank/DDBJ databases">
        <title>Genome Sequence of Candidatus Viridilinea halotolerans isolated from saline sulfide-rich spring.</title>
        <authorList>
            <person name="Grouzdev D.S."/>
            <person name="Burganskaya E.I."/>
            <person name="Krutkina M.S."/>
            <person name="Sukhacheva M.V."/>
            <person name="Gorlenko V.M."/>
        </authorList>
    </citation>
    <scope>NUCLEOTIDE SEQUENCE [LARGE SCALE GENOMIC DNA]</scope>
    <source>
        <strain evidence="9">Chok-6</strain>
    </source>
</reference>
<proteinExistence type="predicted"/>
<dbReference type="SUPFAM" id="SSF50978">
    <property type="entry name" value="WD40 repeat-like"/>
    <property type="match status" value="1"/>
</dbReference>
<evidence type="ECO:0000256" key="5">
    <source>
        <dbReference type="ARBA" id="ARBA00022840"/>
    </source>
</evidence>
<name>A0A426U6B8_9CHLR</name>
<dbReference type="Gene3D" id="3.30.200.20">
    <property type="entry name" value="Phosphorylase Kinase, domain 1"/>
    <property type="match status" value="1"/>
</dbReference>
<dbReference type="InterPro" id="IPR036322">
    <property type="entry name" value="WD40_repeat_dom_sf"/>
</dbReference>
<dbReference type="InterPro" id="IPR000719">
    <property type="entry name" value="Prot_kinase_dom"/>
</dbReference>
<dbReference type="EC" id="2.7.11.1" evidence="1"/>
<keyword evidence="4 9" id="KW-0418">Kinase</keyword>
<keyword evidence="2" id="KW-0808">Transferase</keyword>